<organism evidence="7 8">
    <name type="scientific">Paenibacillus lemnae</name>
    <dbReference type="NCBI Taxonomy" id="1330551"/>
    <lineage>
        <taxon>Bacteria</taxon>
        <taxon>Bacillati</taxon>
        <taxon>Bacillota</taxon>
        <taxon>Bacilli</taxon>
        <taxon>Bacillales</taxon>
        <taxon>Paenibacillaceae</taxon>
        <taxon>Paenibacillus</taxon>
    </lineage>
</organism>
<evidence type="ECO:0000256" key="5">
    <source>
        <dbReference type="ARBA" id="ARBA00023136"/>
    </source>
</evidence>
<sequence>MYHKHPYRWWNAAAFAAVITINILSNALPLGGRNTGDISDQFYIYITPAGYAFSIWSLIYVLLAGFVIYQLRRDTSSRDSVRATGIWFILSCIFNMAWLFLWHYLYIEWSVFAMLLLLASIFVLYRKTRGISSPSPGERWLVKLPFSIYLGWVSAAFLVNVGIVIYKNGWSPLGLSELGWSIALLCIGVILAVAISYPPRDGILPLVFVWAYIAIAVEHRDEGTIMLTAFVLGALVFLYALWLMIFKRRQHSYRY</sequence>
<evidence type="ECO:0000256" key="6">
    <source>
        <dbReference type="SAM" id="Phobius"/>
    </source>
</evidence>
<evidence type="ECO:0000256" key="3">
    <source>
        <dbReference type="ARBA" id="ARBA00022692"/>
    </source>
</evidence>
<evidence type="ECO:0000256" key="1">
    <source>
        <dbReference type="ARBA" id="ARBA00004141"/>
    </source>
</evidence>
<comment type="subcellular location">
    <subcellularLocation>
        <location evidence="1">Membrane</location>
        <topology evidence="1">Multi-pass membrane protein</topology>
    </subcellularLocation>
</comment>
<dbReference type="Proteomes" id="UP000565468">
    <property type="component" value="Unassembled WGS sequence"/>
</dbReference>
<dbReference type="InterPro" id="IPR004307">
    <property type="entry name" value="TspO_MBR"/>
</dbReference>
<dbReference type="InterPro" id="IPR038330">
    <property type="entry name" value="TspO/MBR-related_sf"/>
</dbReference>
<evidence type="ECO:0000313" key="7">
    <source>
        <dbReference type="EMBL" id="NMO98098.1"/>
    </source>
</evidence>
<dbReference type="PANTHER" id="PTHR33802:SF1">
    <property type="entry name" value="XK-RELATED PROTEIN"/>
    <property type="match status" value="1"/>
</dbReference>
<dbReference type="Pfam" id="PF03073">
    <property type="entry name" value="TspO_MBR"/>
    <property type="match status" value="1"/>
</dbReference>
<dbReference type="AlphaFoldDB" id="A0A848MA21"/>
<dbReference type="GO" id="GO:0016020">
    <property type="term" value="C:membrane"/>
    <property type="evidence" value="ECO:0007669"/>
    <property type="project" value="UniProtKB-SubCell"/>
</dbReference>
<evidence type="ECO:0000256" key="2">
    <source>
        <dbReference type="ARBA" id="ARBA00007524"/>
    </source>
</evidence>
<feature type="transmembrane region" description="Helical" evidence="6">
    <location>
        <begin position="106"/>
        <end position="125"/>
    </location>
</feature>
<dbReference type="Gene3D" id="1.20.1260.100">
    <property type="entry name" value="TspO/MBR protein"/>
    <property type="match status" value="1"/>
</dbReference>
<feature type="transmembrane region" description="Helical" evidence="6">
    <location>
        <begin position="202"/>
        <end position="219"/>
    </location>
</feature>
<comment type="similarity">
    <text evidence="2">Belongs to the TspO/BZRP family.</text>
</comment>
<dbReference type="PANTHER" id="PTHR33802">
    <property type="entry name" value="SI:CH211-161H7.5-RELATED"/>
    <property type="match status" value="1"/>
</dbReference>
<evidence type="ECO:0000313" key="8">
    <source>
        <dbReference type="Proteomes" id="UP000565468"/>
    </source>
</evidence>
<keyword evidence="5 6" id="KW-0472">Membrane</keyword>
<keyword evidence="3 6" id="KW-0812">Transmembrane</keyword>
<proteinExistence type="inferred from homology"/>
<evidence type="ECO:0000256" key="4">
    <source>
        <dbReference type="ARBA" id="ARBA00022989"/>
    </source>
</evidence>
<feature type="transmembrane region" description="Helical" evidence="6">
    <location>
        <begin position="146"/>
        <end position="166"/>
    </location>
</feature>
<feature type="transmembrane region" description="Helical" evidence="6">
    <location>
        <begin position="225"/>
        <end position="246"/>
    </location>
</feature>
<feature type="transmembrane region" description="Helical" evidence="6">
    <location>
        <begin position="12"/>
        <end position="30"/>
    </location>
</feature>
<feature type="transmembrane region" description="Helical" evidence="6">
    <location>
        <begin position="42"/>
        <end position="69"/>
    </location>
</feature>
<reference evidence="7 8" key="1">
    <citation type="submission" date="2020-04" db="EMBL/GenBank/DDBJ databases">
        <title>Paenibacillus algicola sp. nov., a novel marine bacterium producing alginate lyase.</title>
        <authorList>
            <person name="Huang H."/>
        </authorList>
    </citation>
    <scope>NUCLEOTIDE SEQUENCE [LARGE SCALE GENOMIC DNA]</scope>
    <source>
        <strain evidence="7 8">L7-75</strain>
    </source>
</reference>
<keyword evidence="8" id="KW-1185">Reference proteome</keyword>
<dbReference type="EMBL" id="JABBPN010000030">
    <property type="protein sequence ID" value="NMO98098.1"/>
    <property type="molecule type" value="Genomic_DNA"/>
</dbReference>
<feature type="transmembrane region" description="Helical" evidence="6">
    <location>
        <begin position="178"/>
        <end position="195"/>
    </location>
</feature>
<comment type="caution">
    <text evidence="7">The sequence shown here is derived from an EMBL/GenBank/DDBJ whole genome shotgun (WGS) entry which is preliminary data.</text>
</comment>
<dbReference type="RefSeq" id="WP_169506872.1">
    <property type="nucleotide sequence ID" value="NZ_JABBPN010000030.1"/>
</dbReference>
<name>A0A848MA21_PAELE</name>
<accession>A0A848MA21</accession>
<feature type="transmembrane region" description="Helical" evidence="6">
    <location>
        <begin position="81"/>
        <end position="100"/>
    </location>
</feature>
<keyword evidence="4 6" id="KW-1133">Transmembrane helix</keyword>
<protein>
    <submittedName>
        <fullName evidence="7">Tryptophan-rich sensory protein</fullName>
    </submittedName>
</protein>
<gene>
    <name evidence="7" type="ORF">HII30_20305</name>
</gene>